<accession>A0AA48GVI0</accession>
<name>A0AA48GVI0_9BACT</name>
<sequence length="112" mass="12603">MTPKPLVLTKADTFQIDIWLNKKGEPVSLRDHARYLLERAALPKWARRKCKPWGGGVVVLPWHGATEHVRVAYIRGKVGIHETDAGKPWGAALFLALEAEAPDRVILWQEGM</sequence>
<evidence type="ECO:0000313" key="1">
    <source>
        <dbReference type="EMBL" id="BDU76405.1"/>
    </source>
</evidence>
<protein>
    <submittedName>
        <fullName evidence="1">Uncharacterized protein</fullName>
    </submittedName>
</protein>
<gene>
    <name evidence="1" type="ORF">METESE_13630</name>
</gene>
<keyword evidence="2" id="KW-1185">Reference proteome</keyword>
<organism evidence="1 2">
    <name type="scientific">Mesoterricola sediminis</name>
    <dbReference type="NCBI Taxonomy" id="2927980"/>
    <lineage>
        <taxon>Bacteria</taxon>
        <taxon>Pseudomonadati</taxon>
        <taxon>Acidobacteriota</taxon>
        <taxon>Holophagae</taxon>
        <taxon>Holophagales</taxon>
        <taxon>Holophagaceae</taxon>
        <taxon>Mesoterricola</taxon>
    </lineage>
</organism>
<evidence type="ECO:0000313" key="2">
    <source>
        <dbReference type="Proteomes" id="UP001228113"/>
    </source>
</evidence>
<dbReference type="KEGG" id="msea:METESE_13630"/>
<dbReference type="Proteomes" id="UP001228113">
    <property type="component" value="Chromosome"/>
</dbReference>
<dbReference type="AlphaFoldDB" id="A0AA48GVI0"/>
<dbReference type="EMBL" id="AP027081">
    <property type="protein sequence ID" value="BDU76405.1"/>
    <property type="molecule type" value="Genomic_DNA"/>
</dbReference>
<reference evidence="1" key="1">
    <citation type="journal article" date="2023" name="Int. J. Syst. Evol. Microbiol.">
        <title>Mesoterricola silvestris gen. nov., sp. nov., Mesoterricola sediminis sp. nov., Geothrix oryzae sp. nov., Geothrix edaphica sp. nov., Geothrix rubra sp. nov., and Geothrix limicola sp. nov., six novel members of Acidobacteriota isolated from soils.</title>
        <authorList>
            <person name="Itoh H."/>
            <person name="Sugisawa Y."/>
            <person name="Mise K."/>
            <person name="Xu Z."/>
            <person name="Kuniyasu M."/>
            <person name="Ushijima N."/>
            <person name="Kawano K."/>
            <person name="Kobayashi E."/>
            <person name="Shiratori Y."/>
            <person name="Masuda Y."/>
            <person name="Senoo K."/>
        </authorList>
    </citation>
    <scope>NUCLEOTIDE SEQUENCE</scope>
    <source>
        <strain evidence="1">W786</strain>
    </source>
</reference>
<proteinExistence type="predicted"/>